<evidence type="ECO:0000313" key="3">
    <source>
        <dbReference type="Proteomes" id="UP000011866"/>
    </source>
</evidence>
<dbReference type="AlphaFoldDB" id="M5DZJ7"/>
<dbReference type="EMBL" id="HF680312">
    <property type="protein sequence ID" value="CCU70924.1"/>
    <property type="molecule type" value="Genomic_DNA"/>
</dbReference>
<dbReference type="Pfam" id="PF04233">
    <property type="entry name" value="Phage_Mu_F"/>
    <property type="match status" value="1"/>
</dbReference>
<evidence type="ECO:0000313" key="2">
    <source>
        <dbReference type="EMBL" id="CCU70924.1"/>
    </source>
</evidence>
<dbReference type="PATRIC" id="fig|1298593.3.peg.464"/>
<organism evidence="2 3">
    <name type="scientific">Thalassolituus oleivorans MIL-1</name>
    <dbReference type="NCBI Taxonomy" id="1298593"/>
    <lineage>
        <taxon>Bacteria</taxon>
        <taxon>Pseudomonadati</taxon>
        <taxon>Pseudomonadota</taxon>
        <taxon>Gammaproteobacteria</taxon>
        <taxon>Oceanospirillales</taxon>
        <taxon>Oceanospirillaceae</taxon>
        <taxon>Thalassolituus</taxon>
    </lineage>
</organism>
<evidence type="ECO:0000259" key="1">
    <source>
        <dbReference type="Pfam" id="PF04233"/>
    </source>
</evidence>
<dbReference type="HOGENOM" id="CLU_550578_0_0_6"/>
<dbReference type="InterPro" id="IPR006528">
    <property type="entry name" value="Phage_head_morphogenesis_dom"/>
</dbReference>
<protein>
    <submittedName>
        <fullName evidence="2">Phage (Mu-like) virion morphogenesis protein</fullName>
    </submittedName>
</protein>
<sequence>MPDYRFPANPPEAVLAWFRAKGLKPSFDYREVWAEEHAQAFTVAKAMRMDVLTTIREALDQALAEGKTLEQFRKELTPTLQKLGWWGRADVVDPTTGEVINAQLGSPRRLKKIYATNMKVARAAGQWERIERRKKTHPYLVYELGPSENHRAQHVAWAGIILRADDPFWQTHYPPNGWGCKCRVRQINQREYDKLVDTGKYTTTAPRITKKEWINDRTGEALQVPIGIDPGWDYNPGMHRAKALADNADRSAAELKKAAQKPAPKASPTLPPDSVLSTAKNVTQAGIDQVLSELPNSQVQVAKVAEFLNRRPIKTLMIKQTEMGTGKTAYALKDKVGKFLGLDNAWGAYNTRKVSQVNGFTYQQGEHVVVKVKATDNLLKTDIDAMKKSVSLAIETERTAASVSEPLLKRWTITETYEKTAAAKSPGQVITWLHELGHQVHFWAGTPRVPGALKDTYLTRYANTNNHEWHAEHFTAWVIDRDALAGWNLEVAEYFDRMVDNAIGWQYNKGKRNP</sequence>
<gene>
    <name evidence="2" type="ORF">TOL_0485</name>
</gene>
<keyword evidence="3" id="KW-1185">Reference proteome</keyword>
<dbReference type="eggNOG" id="COG2369">
    <property type="taxonomic scope" value="Bacteria"/>
</dbReference>
<name>M5DZJ7_9GAMM</name>
<dbReference type="SUPFAM" id="SSF55486">
    <property type="entry name" value="Metalloproteases ('zincins'), catalytic domain"/>
    <property type="match status" value="1"/>
</dbReference>
<dbReference type="Proteomes" id="UP000011866">
    <property type="component" value="Chromosome"/>
</dbReference>
<dbReference type="KEGG" id="tol:TOL_0485"/>
<accession>M5DZJ7</accession>
<reference evidence="2 3" key="1">
    <citation type="journal article" date="2013" name="Genome Announc.">
        <title>Genome Sequence of Thalassolituus oleivorans MIL-1 (DSM 14913T).</title>
        <authorList>
            <person name="Golyshin P.N."/>
            <person name="Werner J."/>
            <person name="Chernikova T.N."/>
            <person name="Tran H."/>
            <person name="Ferrer M."/>
            <person name="Yakimov M.M."/>
            <person name="Teeling H."/>
            <person name="Golyshina O.V."/>
        </authorList>
    </citation>
    <scope>NUCLEOTIDE SEQUENCE [LARGE SCALE GENOMIC DNA]</scope>
    <source>
        <strain evidence="2 3">MIL-1</strain>
    </source>
</reference>
<proteinExistence type="predicted"/>
<dbReference type="GeneID" id="79178531"/>
<dbReference type="RefSeq" id="WP_015485664.1">
    <property type="nucleotide sequence ID" value="NC_020888.1"/>
</dbReference>
<feature type="domain" description="Phage head morphogenesis" evidence="1">
    <location>
        <begin position="54"/>
        <end position="184"/>
    </location>
</feature>